<comment type="caution">
    <text evidence="5">The sequence shown here is derived from an EMBL/GenBank/DDBJ whole genome shotgun (WGS) entry which is preliminary data.</text>
</comment>
<evidence type="ECO:0000256" key="3">
    <source>
        <dbReference type="PIRSR" id="PIRSR006431-1"/>
    </source>
</evidence>
<dbReference type="Gene3D" id="3.40.50.1820">
    <property type="entry name" value="alpha/beta hydrolase"/>
    <property type="match status" value="1"/>
</dbReference>
<evidence type="ECO:0000313" key="6">
    <source>
        <dbReference type="Proteomes" id="UP000249135"/>
    </source>
</evidence>
<dbReference type="InterPro" id="IPR005944">
    <property type="entry name" value="Pro_iminopeptidase"/>
</dbReference>
<dbReference type="Pfam" id="PF00561">
    <property type="entry name" value="Abhydrolase_1"/>
    <property type="match status" value="1"/>
</dbReference>
<dbReference type="EMBL" id="QFPP01000423">
    <property type="protein sequence ID" value="PZQ66405.1"/>
    <property type="molecule type" value="Genomic_DNA"/>
</dbReference>
<organism evidence="5 6">
    <name type="scientific">Variovorax paradoxus</name>
    <dbReference type="NCBI Taxonomy" id="34073"/>
    <lineage>
        <taxon>Bacteria</taxon>
        <taxon>Pseudomonadati</taxon>
        <taxon>Pseudomonadota</taxon>
        <taxon>Betaproteobacteria</taxon>
        <taxon>Burkholderiales</taxon>
        <taxon>Comamonadaceae</taxon>
        <taxon>Variovorax</taxon>
    </lineage>
</organism>
<feature type="domain" description="AB hydrolase-1" evidence="4">
    <location>
        <begin position="48"/>
        <end position="279"/>
    </location>
</feature>
<evidence type="ECO:0000313" key="5">
    <source>
        <dbReference type="EMBL" id="PZQ66405.1"/>
    </source>
</evidence>
<comment type="subcellular location">
    <subcellularLocation>
        <location evidence="2">Cytoplasm</location>
    </subcellularLocation>
</comment>
<dbReference type="InterPro" id="IPR029058">
    <property type="entry name" value="AB_hydrolase_fold"/>
</dbReference>
<keyword evidence="2 5" id="KW-0031">Aminopeptidase</keyword>
<protein>
    <recommendedName>
        <fullName evidence="1 2">Proline iminopeptidase</fullName>
        <shortName evidence="2">PIP</shortName>
        <ecNumber evidence="2">3.4.11.5</ecNumber>
    </recommendedName>
    <alternativeName>
        <fullName evidence="2">Prolyl aminopeptidase</fullName>
    </alternativeName>
</protein>
<dbReference type="EC" id="3.4.11.5" evidence="2"/>
<sequence length="300" mass="33373">MTLRTLYPTVEPYACGRLEVGDGHVLYYERCGTPGGTPAVFLHGGPGGGISPAQRGLFDTPHASLEANTTWHLVADIERLRVLAGVERWLVFGGSWGSTLALAYAQAHPDRVSALVLRGIYTVTRAELQWYYQFGVSEMFPDKWAGFQAPIPPEERHDMIAAYRRRLTGEDEAARLQCAQAWTIWEGETITLLPDAAFSAPFRDPHFALAFARIENHFFTHGAWLEEGQLLRDAHRLHGIPGAIVHGRYDMPCPLRYAWELHQAWPEADFHLVEGAGHAYSEPGILDALIRSTDRFAGAG</sequence>
<name>A0A2W5PUZ3_VARPD</name>
<feature type="active site" description="Proton donor" evidence="3">
    <location>
        <position position="278"/>
    </location>
</feature>
<keyword evidence="2" id="KW-0378">Hydrolase</keyword>
<dbReference type="PANTHER" id="PTHR43722:SF1">
    <property type="entry name" value="PROLINE IMINOPEPTIDASE"/>
    <property type="match status" value="1"/>
</dbReference>
<feature type="active site" description="Nucleophile" evidence="3">
    <location>
        <position position="95"/>
    </location>
</feature>
<dbReference type="SUPFAM" id="SSF53474">
    <property type="entry name" value="alpha/beta-Hydrolases"/>
    <property type="match status" value="1"/>
</dbReference>
<proteinExistence type="inferred from homology"/>
<comment type="catalytic activity">
    <reaction evidence="2">
        <text>Release of N-terminal proline from a peptide.</text>
        <dbReference type="EC" id="3.4.11.5"/>
    </reaction>
</comment>
<dbReference type="Proteomes" id="UP000249135">
    <property type="component" value="Unassembled WGS sequence"/>
</dbReference>
<accession>A0A2W5PUZ3</accession>
<feature type="active site" evidence="3">
    <location>
        <position position="250"/>
    </location>
</feature>
<dbReference type="GO" id="GO:0005737">
    <property type="term" value="C:cytoplasm"/>
    <property type="evidence" value="ECO:0007669"/>
    <property type="project" value="UniProtKB-SubCell"/>
</dbReference>
<dbReference type="InterPro" id="IPR000073">
    <property type="entry name" value="AB_hydrolase_1"/>
</dbReference>
<evidence type="ECO:0000259" key="4">
    <source>
        <dbReference type="Pfam" id="PF00561"/>
    </source>
</evidence>
<dbReference type="AlphaFoldDB" id="A0A2W5PUZ3"/>
<dbReference type="NCBIfam" id="TIGR01249">
    <property type="entry name" value="pro_imino_pep_1"/>
    <property type="match status" value="1"/>
</dbReference>
<keyword evidence="2" id="KW-0645">Protease</keyword>
<keyword evidence="2" id="KW-0963">Cytoplasm</keyword>
<evidence type="ECO:0000256" key="1">
    <source>
        <dbReference type="ARBA" id="ARBA00021843"/>
    </source>
</evidence>
<evidence type="ECO:0000256" key="2">
    <source>
        <dbReference type="PIRNR" id="PIRNR006431"/>
    </source>
</evidence>
<dbReference type="PIRSF" id="PIRSF006431">
    <property type="entry name" value="Pept_S33"/>
    <property type="match status" value="1"/>
</dbReference>
<comment type="similarity">
    <text evidence="2">Belongs to the peptidase S33 family.</text>
</comment>
<dbReference type="GO" id="GO:0006508">
    <property type="term" value="P:proteolysis"/>
    <property type="evidence" value="ECO:0007669"/>
    <property type="project" value="UniProtKB-KW"/>
</dbReference>
<dbReference type="GO" id="GO:0004177">
    <property type="term" value="F:aminopeptidase activity"/>
    <property type="evidence" value="ECO:0007669"/>
    <property type="project" value="UniProtKB-UniRule"/>
</dbReference>
<reference evidence="5 6" key="1">
    <citation type="submission" date="2017-08" db="EMBL/GenBank/DDBJ databases">
        <title>Infants hospitalized years apart are colonized by the same room-sourced microbial strains.</title>
        <authorList>
            <person name="Brooks B."/>
            <person name="Olm M.R."/>
            <person name="Firek B.A."/>
            <person name="Baker R."/>
            <person name="Thomas B.C."/>
            <person name="Morowitz M.J."/>
            <person name="Banfield J.F."/>
        </authorList>
    </citation>
    <scope>NUCLEOTIDE SEQUENCE [LARGE SCALE GENOMIC DNA]</scope>
    <source>
        <strain evidence="5">S2_005_003_R2_41</strain>
    </source>
</reference>
<dbReference type="PANTHER" id="PTHR43722">
    <property type="entry name" value="PROLINE IMINOPEPTIDASE"/>
    <property type="match status" value="1"/>
</dbReference>
<gene>
    <name evidence="5" type="primary">pip</name>
    <name evidence="5" type="ORF">DI563_23600</name>
</gene>